<evidence type="ECO:0000313" key="4">
    <source>
        <dbReference type="EMBL" id="CAH3178582.1"/>
    </source>
</evidence>
<proteinExistence type="predicted"/>
<dbReference type="Proteomes" id="UP001159405">
    <property type="component" value="Unassembled WGS sequence"/>
</dbReference>
<dbReference type="InterPro" id="IPR016181">
    <property type="entry name" value="Acyl_CoA_acyltransferase"/>
</dbReference>
<dbReference type="CDD" id="cd04301">
    <property type="entry name" value="NAT_SF"/>
    <property type="match status" value="1"/>
</dbReference>
<dbReference type="PANTHER" id="PTHR13947:SF37">
    <property type="entry name" value="LD18367P"/>
    <property type="match status" value="1"/>
</dbReference>
<evidence type="ECO:0000256" key="1">
    <source>
        <dbReference type="ARBA" id="ARBA00022679"/>
    </source>
</evidence>
<gene>
    <name evidence="4" type="ORF">PLOB_00020849</name>
</gene>
<dbReference type="InterPro" id="IPR000182">
    <property type="entry name" value="GNAT_dom"/>
</dbReference>
<feature type="transmembrane region" description="Helical" evidence="2">
    <location>
        <begin position="66"/>
        <end position="89"/>
    </location>
</feature>
<name>A0ABN8RML2_9CNID</name>
<dbReference type="SUPFAM" id="SSF55729">
    <property type="entry name" value="Acyl-CoA N-acyltransferases (Nat)"/>
    <property type="match status" value="1"/>
</dbReference>
<evidence type="ECO:0000259" key="3">
    <source>
        <dbReference type="PROSITE" id="PS51186"/>
    </source>
</evidence>
<keyword evidence="1" id="KW-0808">Transferase</keyword>
<dbReference type="EMBL" id="CALNXK010000242">
    <property type="protein sequence ID" value="CAH3178582.1"/>
    <property type="molecule type" value="Genomic_DNA"/>
</dbReference>
<dbReference type="Pfam" id="PF00583">
    <property type="entry name" value="Acetyltransf_1"/>
    <property type="match status" value="1"/>
</dbReference>
<organism evidence="4 5">
    <name type="scientific">Porites lobata</name>
    <dbReference type="NCBI Taxonomy" id="104759"/>
    <lineage>
        <taxon>Eukaryota</taxon>
        <taxon>Metazoa</taxon>
        <taxon>Cnidaria</taxon>
        <taxon>Anthozoa</taxon>
        <taxon>Hexacorallia</taxon>
        <taxon>Scleractinia</taxon>
        <taxon>Fungiina</taxon>
        <taxon>Poritidae</taxon>
        <taxon>Porites</taxon>
    </lineage>
</organism>
<dbReference type="PROSITE" id="PS51186">
    <property type="entry name" value="GNAT"/>
    <property type="match status" value="1"/>
</dbReference>
<accession>A0ABN8RML2</accession>
<keyword evidence="5" id="KW-1185">Reference proteome</keyword>
<sequence length="228" mass="26145">MTRSDDRQPSNASVIIRLFQTSDQLECQQMIKLFSKELLNQITFAFLSTLSCYVAIATVLVSAAALLWSLWIFVVFAVVFVVVVLYPYFKWRSTVKDWEFSMLKTDFTESNSRRMWVAEWNCRTVGMVRLDQIGPGVAELKNMFVVPRCRGMGISKKMLNELIRHAKRKNLQKIALFTTSIQTSAVQLYKKHGFKVVSKGGSFLVAIQPLQRVDLELDLDLVDVQLHL</sequence>
<feature type="transmembrane region" description="Helical" evidence="2">
    <location>
        <begin position="38"/>
        <end position="60"/>
    </location>
</feature>
<dbReference type="Gene3D" id="3.40.630.30">
    <property type="match status" value="1"/>
</dbReference>
<keyword evidence="2" id="KW-0472">Membrane</keyword>
<dbReference type="PANTHER" id="PTHR13947">
    <property type="entry name" value="GNAT FAMILY N-ACETYLTRANSFERASE"/>
    <property type="match status" value="1"/>
</dbReference>
<keyword evidence="2" id="KW-0812">Transmembrane</keyword>
<comment type="caution">
    <text evidence="4">The sequence shown here is derived from an EMBL/GenBank/DDBJ whole genome shotgun (WGS) entry which is preliminary data.</text>
</comment>
<feature type="domain" description="N-acetyltransferase" evidence="3">
    <location>
        <begin position="74"/>
        <end position="211"/>
    </location>
</feature>
<evidence type="ECO:0000256" key="2">
    <source>
        <dbReference type="SAM" id="Phobius"/>
    </source>
</evidence>
<protein>
    <recommendedName>
        <fullName evidence="3">N-acetyltransferase domain-containing protein</fullName>
    </recommendedName>
</protein>
<reference evidence="4 5" key="1">
    <citation type="submission" date="2022-05" db="EMBL/GenBank/DDBJ databases">
        <authorList>
            <consortium name="Genoscope - CEA"/>
            <person name="William W."/>
        </authorList>
    </citation>
    <scope>NUCLEOTIDE SEQUENCE [LARGE SCALE GENOMIC DNA]</scope>
</reference>
<keyword evidence="2" id="KW-1133">Transmembrane helix</keyword>
<evidence type="ECO:0000313" key="5">
    <source>
        <dbReference type="Proteomes" id="UP001159405"/>
    </source>
</evidence>
<dbReference type="InterPro" id="IPR050769">
    <property type="entry name" value="NAT_camello-type"/>
</dbReference>